<evidence type="ECO:0000313" key="1">
    <source>
        <dbReference type="EMBL" id="EMI58037.1"/>
    </source>
</evidence>
<gene>
    <name evidence="1" type="ORF">RSSM_00556</name>
</gene>
<sequence length="51" mass="5769">MHQDLSQDPLPPIRKPNRIGLQVRLRHPINDLGMPDFQIVISSGYCVAFSP</sequence>
<name>M5U9A5_9BACT</name>
<dbReference type="EMBL" id="ANOH01000048">
    <property type="protein sequence ID" value="EMI58037.1"/>
    <property type="molecule type" value="Genomic_DNA"/>
</dbReference>
<dbReference type="Proteomes" id="UP000011885">
    <property type="component" value="Unassembled WGS sequence"/>
</dbReference>
<proteinExistence type="predicted"/>
<keyword evidence="2" id="KW-1185">Reference proteome</keyword>
<dbReference type="AlphaFoldDB" id="M5U9A5"/>
<evidence type="ECO:0000313" key="2">
    <source>
        <dbReference type="Proteomes" id="UP000011885"/>
    </source>
</evidence>
<reference evidence="1 2" key="1">
    <citation type="journal article" date="2013" name="Mar. Genomics">
        <title>Expression of sulfatases in Rhodopirellula baltica and the diversity of sulfatases in the genus Rhodopirellula.</title>
        <authorList>
            <person name="Wegner C.E."/>
            <person name="Richter-Heitmann T."/>
            <person name="Klindworth A."/>
            <person name="Klockow C."/>
            <person name="Richter M."/>
            <person name="Achstetter T."/>
            <person name="Glockner F.O."/>
            <person name="Harder J."/>
        </authorList>
    </citation>
    <scope>NUCLEOTIDE SEQUENCE [LARGE SCALE GENOMIC DNA]</scope>
    <source>
        <strain evidence="1 2">SM41</strain>
    </source>
</reference>
<dbReference type="PATRIC" id="fig|1263870.3.peg.611"/>
<accession>M5U9A5</accession>
<protein>
    <submittedName>
        <fullName evidence="1">Uncharacterized protein</fullName>
    </submittedName>
</protein>
<organism evidence="1 2">
    <name type="scientific">Rhodopirellula sallentina SM41</name>
    <dbReference type="NCBI Taxonomy" id="1263870"/>
    <lineage>
        <taxon>Bacteria</taxon>
        <taxon>Pseudomonadati</taxon>
        <taxon>Planctomycetota</taxon>
        <taxon>Planctomycetia</taxon>
        <taxon>Pirellulales</taxon>
        <taxon>Pirellulaceae</taxon>
        <taxon>Rhodopirellula</taxon>
    </lineage>
</organism>
<comment type="caution">
    <text evidence="1">The sequence shown here is derived from an EMBL/GenBank/DDBJ whole genome shotgun (WGS) entry which is preliminary data.</text>
</comment>